<dbReference type="PANTHER" id="PTHR39639:SF1">
    <property type="entry name" value="DUF262 DOMAIN-CONTAINING PROTEIN"/>
    <property type="match status" value="1"/>
</dbReference>
<dbReference type="Pfam" id="PF03235">
    <property type="entry name" value="GmrSD_N"/>
    <property type="match status" value="1"/>
</dbReference>
<reference evidence="2 3" key="1">
    <citation type="submission" date="2016-05" db="EMBL/GenBank/DDBJ databases">
        <title>Comparative analysis of secretome profiles of manganese(II)-oxidizing ascomycete fungi.</title>
        <authorList>
            <consortium name="DOE Joint Genome Institute"/>
            <person name="Zeiner C.A."/>
            <person name="Purvine S.O."/>
            <person name="Zink E.M."/>
            <person name="Wu S."/>
            <person name="Pasa-Tolic L."/>
            <person name="Chaput D.L."/>
            <person name="Haridas S."/>
            <person name="Grigoriev I.V."/>
            <person name="Santelli C.M."/>
            <person name="Hansel C.M."/>
        </authorList>
    </citation>
    <scope>NUCLEOTIDE SEQUENCE [LARGE SCALE GENOMIC DNA]</scope>
    <source>
        <strain evidence="2 3">AP3s5-JAC2a</strain>
    </source>
</reference>
<dbReference type="InterPro" id="IPR004919">
    <property type="entry name" value="GmrSD_N"/>
</dbReference>
<dbReference type="Proteomes" id="UP000077069">
    <property type="component" value="Unassembled WGS sequence"/>
</dbReference>
<dbReference type="STRING" id="1460663.A0A177CBS3"/>
<organism evidence="2 3">
    <name type="scientific">Paraphaeosphaeria sporulosa</name>
    <dbReference type="NCBI Taxonomy" id="1460663"/>
    <lineage>
        <taxon>Eukaryota</taxon>
        <taxon>Fungi</taxon>
        <taxon>Dikarya</taxon>
        <taxon>Ascomycota</taxon>
        <taxon>Pezizomycotina</taxon>
        <taxon>Dothideomycetes</taxon>
        <taxon>Pleosporomycetidae</taxon>
        <taxon>Pleosporales</taxon>
        <taxon>Massarineae</taxon>
        <taxon>Didymosphaeriaceae</taxon>
        <taxon>Paraphaeosphaeria</taxon>
    </lineage>
</organism>
<feature type="non-terminal residue" evidence="2">
    <location>
        <position position="299"/>
    </location>
</feature>
<accession>A0A177CBS3</accession>
<dbReference type="AlphaFoldDB" id="A0A177CBS3"/>
<feature type="domain" description="GmrSD restriction endonucleases N-terminal" evidence="1">
    <location>
        <begin position="2"/>
        <end position="92"/>
    </location>
</feature>
<evidence type="ECO:0000313" key="3">
    <source>
        <dbReference type="Proteomes" id="UP000077069"/>
    </source>
</evidence>
<dbReference type="OrthoDB" id="5419821at2759"/>
<sequence>MSQLIDSLMENYYIPPIIFNRQTDNETGETTLVCVDGKQRLSSVQAFVRGIIPCTDHQGEKWWFENAQVQGKNKNLFSETERGDFLNKDFVTFEYVNLEPQQEEDLFARVQMGMPLSVAEKMRATSGSWQDLARHFISDFPVIYSLQKDRMRAKDFQLTLSCFSQILEVQHPTPSDGLPMHKSGHTHLAKLVGRDSFLDDDLKSHLACVWKTFKDLIELEPNVFTNADKRLKGVQTFAPVEMIAVTVLISVHIDTSHNRLLEVIRSLRENLRENFSDLRVNGYMWKAVWSFIDNLNKNR</sequence>
<dbReference type="InParanoid" id="A0A177CBS3"/>
<dbReference type="GeneID" id="28756958"/>
<protein>
    <recommendedName>
        <fullName evidence="1">GmrSD restriction endonucleases N-terminal domain-containing protein</fullName>
    </recommendedName>
</protein>
<proteinExistence type="predicted"/>
<gene>
    <name evidence="2" type="ORF">CC84DRAFT_1050756</name>
</gene>
<dbReference type="EMBL" id="KV441553">
    <property type="protein sequence ID" value="OAG05143.1"/>
    <property type="molecule type" value="Genomic_DNA"/>
</dbReference>
<evidence type="ECO:0000313" key="2">
    <source>
        <dbReference type="EMBL" id="OAG05143.1"/>
    </source>
</evidence>
<keyword evidence="3" id="KW-1185">Reference proteome</keyword>
<evidence type="ECO:0000259" key="1">
    <source>
        <dbReference type="Pfam" id="PF03235"/>
    </source>
</evidence>
<dbReference type="RefSeq" id="XP_018035508.1">
    <property type="nucleotide sequence ID" value="XM_018173472.1"/>
</dbReference>
<dbReference type="PANTHER" id="PTHR39639">
    <property type="entry name" value="CHROMOSOME 16, WHOLE GENOME SHOTGUN SEQUENCE"/>
    <property type="match status" value="1"/>
</dbReference>
<name>A0A177CBS3_9PLEO</name>